<gene>
    <name evidence="1" type="ORF">B0T17DRAFT_502867</name>
</gene>
<organism evidence="1 2">
    <name type="scientific">Bombardia bombarda</name>
    <dbReference type="NCBI Taxonomy" id="252184"/>
    <lineage>
        <taxon>Eukaryota</taxon>
        <taxon>Fungi</taxon>
        <taxon>Dikarya</taxon>
        <taxon>Ascomycota</taxon>
        <taxon>Pezizomycotina</taxon>
        <taxon>Sordariomycetes</taxon>
        <taxon>Sordariomycetidae</taxon>
        <taxon>Sordariales</taxon>
        <taxon>Lasiosphaeriaceae</taxon>
        <taxon>Bombardia</taxon>
    </lineage>
</organism>
<accession>A0AA40CEH4</accession>
<name>A0AA40CEH4_9PEZI</name>
<sequence>MPILNKRVLCTYIVIPDIPPQIGRRAEEGMNMLGAEVGKPVSRLWCAVNGIWPGASMTRTSADTVSSLSCKETHPRLRVNGAKSLESWKAVKEIRSSSSRNADDVADGSIREFYMRIGPVPPIENHLPVNCRARNQPQVHSGIPGSLASTSSGTAKYLVFDSRSLLPIRIESRLGPRPASRVVVPGGWSRRVATDVGDQMQRGCGLRINREQGSHNPRLEPSTPRACLARLGSQPPLQVMTACDHMRRADRCRCLGRHPTGLNGRPGYFGLGCAVLHPMDTTTIAQELVRTPLAGIGGSELRTALHRLVVSRGRRDTIRVKC</sequence>
<comment type="caution">
    <text evidence="1">The sequence shown here is derived from an EMBL/GenBank/DDBJ whole genome shotgun (WGS) entry which is preliminary data.</text>
</comment>
<evidence type="ECO:0000313" key="1">
    <source>
        <dbReference type="EMBL" id="KAK0635315.1"/>
    </source>
</evidence>
<dbReference type="Proteomes" id="UP001174934">
    <property type="component" value="Unassembled WGS sequence"/>
</dbReference>
<protein>
    <submittedName>
        <fullName evidence="1">Uncharacterized protein</fullName>
    </submittedName>
</protein>
<evidence type="ECO:0000313" key="2">
    <source>
        <dbReference type="Proteomes" id="UP001174934"/>
    </source>
</evidence>
<reference evidence="1" key="1">
    <citation type="submission" date="2023-06" db="EMBL/GenBank/DDBJ databases">
        <title>Genome-scale phylogeny and comparative genomics of the fungal order Sordariales.</title>
        <authorList>
            <consortium name="Lawrence Berkeley National Laboratory"/>
            <person name="Hensen N."/>
            <person name="Bonometti L."/>
            <person name="Westerberg I."/>
            <person name="Brannstrom I.O."/>
            <person name="Guillou S."/>
            <person name="Cros-Aarteil S."/>
            <person name="Calhoun S."/>
            <person name="Haridas S."/>
            <person name="Kuo A."/>
            <person name="Mondo S."/>
            <person name="Pangilinan J."/>
            <person name="Riley R."/>
            <person name="LaButti K."/>
            <person name="Andreopoulos B."/>
            <person name="Lipzen A."/>
            <person name="Chen C."/>
            <person name="Yanf M."/>
            <person name="Daum C."/>
            <person name="Ng V."/>
            <person name="Clum A."/>
            <person name="Steindorff A."/>
            <person name="Ohm R."/>
            <person name="Martin F."/>
            <person name="Silar P."/>
            <person name="Natvig D."/>
            <person name="Lalanne C."/>
            <person name="Gautier V."/>
            <person name="Ament-velasquez S.L."/>
            <person name="Kruys A."/>
            <person name="Hutchinson M.I."/>
            <person name="Powell A.J."/>
            <person name="Barry K."/>
            <person name="Miller A.N."/>
            <person name="Grigoriev I.V."/>
            <person name="Debuchy R."/>
            <person name="Gladieux P."/>
            <person name="Thoren M.H."/>
            <person name="Johannesson H."/>
        </authorList>
    </citation>
    <scope>NUCLEOTIDE SEQUENCE</scope>
    <source>
        <strain evidence="1">SMH3391-2</strain>
    </source>
</reference>
<proteinExistence type="predicted"/>
<dbReference type="AlphaFoldDB" id="A0AA40CEH4"/>
<dbReference type="EMBL" id="JAULSR010000001">
    <property type="protein sequence ID" value="KAK0635315.1"/>
    <property type="molecule type" value="Genomic_DNA"/>
</dbReference>
<keyword evidence="2" id="KW-1185">Reference proteome</keyword>